<sequence>MEPPKCAMRNRVNVTSTSCNEESLDRHYHRASYVTVWRICERALRVQFKLQNCDPFALHMQPTLFDLNFPIVNISYHVADFFQ</sequence>
<organism evidence="1 2">
    <name type="scientific">Peronosclerospora sorghi</name>
    <dbReference type="NCBI Taxonomy" id="230839"/>
    <lineage>
        <taxon>Eukaryota</taxon>
        <taxon>Sar</taxon>
        <taxon>Stramenopiles</taxon>
        <taxon>Oomycota</taxon>
        <taxon>Peronosporomycetes</taxon>
        <taxon>Peronosporales</taxon>
        <taxon>Peronosporaceae</taxon>
        <taxon>Peronosclerospora</taxon>
    </lineage>
</organism>
<evidence type="ECO:0000313" key="2">
    <source>
        <dbReference type="Proteomes" id="UP001163321"/>
    </source>
</evidence>
<comment type="caution">
    <text evidence="1">The sequence shown here is derived from an EMBL/GenBank/DDBJ whole genome shotgun (WGS) entry which is preliminary data.</text>
</comment>
<dbReference type="EMBL" id="CM047580">
    <property type="protein sequence ID" value="KAI9922426.1"/>
    <property type="molecule type" value="Genomic_DNA"/>
</dbReference>
<evidence type="ECO:0000313" key="1">
    <source>
        <dbReference type="EMBL" id="KAI9922426.1"/>
    </source>
</evidence>
<protein>
    <submittedName>
        <fullName evidence="1">Uncharacterized protein</fullName>
    </submittedName>
</protein>
<keyword evidence="2" id="KW-1185">Reference proteome</keyword>
<dbReference type="Proteomes" id="UP001163321">
    <property type="component" value="Chromosome 1"/>
</dbReference>
<name>A0ACC0WWS4_9STRA</name>
<proteinExistence type="predicted"/>
<reference evidence="1 2" key="1">
    <citation type="journal article" date="2022" name="bioRxiv">
        <title>The genome of the oomycete Peronosclerospora sorghi, a cosmopolitan pathogen of maize and sorghum, is inflated with dispersed pseudogenes.</title>
        <authorList>
            <person name="Fletcher K."/>
            <person name="Martin F."/>
            <person name="Isakeit T."/>
            <person name="Cavanaugh K."/>
            <person name="Magill C."/>
            <person name="Michelmore R."/>
        </authorList>
    </citation>
    <scope>NUCLEOTIDE SEQUENCE [LARGE SCALE GENOMIC DNA]</scope>
    <source>
        <strain evidence="1">P6</strain>
    </source>
</reference>
<gene>
    <name evidence="1" type="ORF">PsorP6_001393</name>
</gene>
<accession>A0ACC0WWS4</accession>